<feature type="transmembrane region" description="Helical" evidence="7">
    <location>
        <begin position="223"/>
        <end position="243"/>
    </location>
</feature>
<sequence>MKYRIGYFDSAKGFAIFSVVLAHLNTFLNWKNLLLSYVVHSYFMSLFFFISGYFCYREVPFLQFSFLKGKIKQLVIPYLTTCLLVCFFYSLLFQTNLLDRYLLDSSKGGYWFLLTLFTYYCFYLCVNRIAQLFKKEIQKKSIFVILIILLGVGIVFVTSSVSVQISYLLSLPELRRFFLSFSFGLIVSCFASHFNVWNNKTTILSGILYFSIMLMNYDDKTCIGFVLWLTVSNLACLFIINIFRLLGDNVSRLRTYGNNSLGIYLYHYIFVYFLKYFLPSSWFYGTSTWDIILIFLLFFILSIIVLELSLLLIRLTNKLKLNFLIGS</sequence>
<feature type="domain" description="Acyltransferase 3" evidence="8">
    <location>
        <begin position="6"/>
        <end position="305"/>
    </location>
</feature>
<keyword evidence="4 7" id="KW-0812">Transmembrane</keyword>
<dbReference type="InterPro" id="IPR002656">
    <property type="entry name" value="Acyl_transf_3_dom"/>
</dbReference>
<feature type="transmembrane region" description="Helical" evidence="7">
    <location>
        <begin position="142"/>
        <end position="165"/>
    </location>
</feature>
<evidence type="ECO:0000256" key="7">
    <source>
        <dbReference type="SAM" id="Phobius"/>
    </source>
</evidence>
<organism evidence="9 10">
    <name type="scientific">Bacteroides cellulosilyticus DSM 14838</name>
    <dbReference type="NCBI Taxonomy" id="537012"/>
    <lineage>
        <taxon>Bacteria</taxon>
        <taxon>Pseudomonadati</taxon>
        <taxon>Bacteroidota</taxon>
        <taxon>Bacteroidia</taxon>
        <taxon>Bacteroidales</taxon>
        <taxon>Bacteroidaceae</taxon>
        <taxon>Bacteroides</taxon>
    </lineage>
</organism>
<feature type="transmembrane region" description="Helical" evidence="7">
    <location>
        <begin position="76"/>
        <end position="97"/>
    </location>
</feature>
<feature type="transmembrane region" description="Helical" evidence="7">
    <location>
        <begin position="109"/>
        <end position="130"/>
    </location>
</feature>
<protein>
    <submittedName>
        <fullName evidence="9">Acyltransferase</fullName>
    </submittedName>
</protein>
<dbReference type="Proteomes" id="UP000003711">
    <property type="component" value="Unassembled WGS sequence"/>
</dbReference>
<dbReference type="GO" id="GO:0009246">
    <property type="term" value="P:enterobacterial common antigen biosynthetic process"/>
    <property type="evidence" value="ECO:0007669"/>
    <property type="project" value="TreeGrafter"/>
</dbReference>
<keyword evidence="9" id="KW-0012">Acyltransferase</keyword>
<proteinExistence type="inferred from homology"/>
<dbReference type="PANTHER" id="PTHR40074:SF2">
    <property type="entry name" value="O-ACETYLTRANSFERASE WECH"/>
    <property type="match status" value="1"/>
</dbReference>
<keyword evidence="6 7" id="KW-0472">Membrane</keyword>
<evidence type="ECO:0000256" key="4">
    <source>
        <dbReference type="ARBA" id="ARBA00022692"/>
    </source>
</evidence>
<dbReference type="HOGENOM" id="CLU_023915_2_0_10"/>
<evidence type="ECO:0000313" key="9">
    <source>
        <dbReference type="EMBL" id="EEF88891.1"/>
    </source>
</evidence>
<feature type="transmembrane region" description="Helical" evidence="7">
    <location>
        <begin position="177"/>
        <end position="194"/>
    </location>
</feature>
<evidence type="ECO:0000256" key="3">
    <source>
        <dbReference type="ARBA" id="ARBA00022475"/>
    </source>
</evidence>
<feature type="transmembrane region" description="Helical" evidence="7">
    <location>
        <begin position="34"/>
        <end position="56"/>
    </location>
</feature>
<feature type="transmembrane region" description="Helical" evidence="7">
    <location>
        <begin position="291"/>
        <end position="313"/>
    </location>
</feature>
<evidence type="ECO:0000256" key="2">
    <source>
        <dbReference type="ARBA" id="ARBA00007400"/>
    </source>
</evidence>
<gene>
    <name evidence="9" type="ORF">BACCELL_03496</name>
</gene>
<dbReference type="AlphaFoldDB" id="E2NGS1"/>
<reference evidence="9 10" key="1">
    <citation type="submission" date="2008-12" db="EMBL/GenBank/DDBJ databases">
        <authorList>
            <person name="Fulton L."/>
            <person name="Clifton S."/>
            <person name="Fulton B."/>
            <person name="Xu J."/>
            <person name="Minx P."/>
            <person name="Pepin K.H."/>
            <person name="Johnson M."/>
            <person name="Bhonagiri V."/>
            <person name="Nash W.E."/>
            <person name="Mardis E.R."/>
            <person name="Wilson R.K."/>
        </authorList>
    </citation>
    <scope>NUCLEOTIDE SEQUENCE [LARGE SCALE GENOMIC DNA]</scope>
    <source>
        <strain evidence="9 10">DSM 14838</strain>
    </source>
</reference>
<dbReference type="PANTHER" id="PTHR40074">
    <property type="entry name" value="O-ACETYLTRANSFERASE WECH"/>
    <property type="match status" value="1"/>
</dbReference>
<evidence type="ECO:0000313" key="10">
    <source>
        <dbReference type="Proteomes" id="UP000003711"/>
    </source>
</evidence>
<dbReference type="GO" id="GO:0005886">
    <property type="term" value="C:plasma membrane"/>
    <property type="evidence" value="ECO:0007669"/>
    <property type="project" value="UniProtKB-SubCell"/>
</dbReference>
<dbReference type="RefSeq" id="WP_007212849.1">
    <property type="nucleotide sequence ID" value="NZ_EQ973491.1"/>
</dbReference>
<comment type="subcellular location">
    <subcellularLocation>
        <location evidence="1">Cell membrane</location>
        <topology evidence="1">Multi-pass membrane protein</topology>
    </subcellularLocation>
</comment>
<evidence type="ECO:0000256" key="5">
    <source>
        <dbReference type="ARBA" id="ARBA00022989"/>
    </source>
</evidence>
<dbReference type="EMBL" id="ACCH01000252">
    <property type="protein sequence ID" value="EEF88891.1"/>
    <property type="molecule type" value="Genomic_DNA"/>
</dbReference>
<feature type="transmembrane region" description="Helical" evidence="7">
    <location>
        <begin position="12"/>
        <end position="28"/>
    </location>
</feature>
<dbReference type="GO" id="GO:0016413">
    <property type="term" value="F:O-acetyltransferase activity"/>
    <property type="evidence" value="ECO:0007669"/>
    <property type="project" value="TreeGrafter"/>
</dbReference>
<comment type="similarity">
    <text evidence="2">Belongs to the acyltransferase 3 family.</text>
</comment>
<name>E2NGS1_9BACE</name>
<evidence type="ECO:0000256" key="6">
    <source>
        <dbReference type="ARBA" id="ARBA00023136"/>
    </source>
</evidence>
<reference evidence="9 10" key="2">
    <citation type="submission" date="2009-01" db="EMBL/GenBank/DDBJ databases">
        <title>Draft genome sequence of Bacteroides cellulosilyticus (DSM 14838).</title>
        <authorList>
            <person name="Sudarsanam P."/>
            <person name="Ley R."/>
            <person name="Guruge J."/>
            <person name="Turnbaugh P.J."/>
            <person name="Mahowald M."/>
            <person name="Liep D."/>
            <person name="Gordon J."/>
        </authorList>
    </citation>
    <scope>NUCLEOTIDE SEQUENCE [LARGE SCALE GENOMIC DNA]</scope>
    <source>
        <strain evidence="9 10">DSM 14838</strain>
    </source>
</reference>
<keyword evidence="5 7" id="KW-1133">Transmembrane helix</keyword>
<accession>E2NGS1</accession>
<evidence type="ECO:0000256" key="1">
    <source>
        <dbReference type="ARBA" id="ARBA00004651"/>
    </source>
</evidence>
<dbReference type="Pfam" id="PF01757">
    <property type="entry name" value="Acyl_transf_3"/>
    <property type="match status" value="1"/>
</dbReference>
<keyword evidence="3" id="KW-1003">Cell membrane</keyword>
<evidence type="ECO:0000259" key="8">
    <source>
        <dbReference type="Pfam" id="PF01757"/>
    </source>
</evidence>
<comment type="caution">
    <text evidence="9">The sequence shown here is derived from an EMBL/GenBank/DDBJ whole genome shotgun (WGS) entry which is preliminary data.</text>
</comment>
<feature type="transmembrane region" description="Helical" evidence="7">
    <location>
        <begin position="264"/>
        <end position="285"/>
    </location>
</feature>
<keyword evidence="9" id="KW-0808">Transferase</keyword>